<dbReference type="Gene3D" id="3.40.720.10">
    <property type="entry name" value="Alkaline Phosphatase, subunit A"/>
    <property type="match status" value="1"/>
</dbReference>
<accession>A0ABY7ZSG7</accession>
<keyword evidence="2" id="KW-1185">Reference proteome</keyword>
<dbReference type="Pfam" id="PF01663">
    <property type="entry name" value="Phosphodiest"/>
    <property type="match status" value="1"/>
</dbReference>
<reference evidence="1 2" key="1">
    <citation type="submission" date="2023-02" db="EMBL/GenBank/DDBJ databases">
        <authorList>
            <person name="Mo P."/>
        </authorList>
    </citation>
    <scope>NUCLEOTIDE SEQUENCE [LARGE SCALE GENOMIC DNA]</scope>
    <source>
        <strain evidence="1 2">HUAS 3</strain>
    </source>
</reference>
<dbReference type="EMBL" id="CP118615">
    <property type="protein sequence ID" value="WDZ85845.1"/>
    <property type="molecule type" value="Genomic_DNA"/>
</dbReference>
<dbReference type="InterPro" id="IPR017850">
    <property type="entry name" value="Alkaline_phosphatase_core_sf"/>
</dbReference>
<evidence type="ECO:0000313" key="1">
    <source>
        <dbReference type="EMBL" id="WDZ85845.1"/>
    </source>
</evidence>
<dbReference type="RefSeq" id="WP_275032604.1">
    <property type="nucleotide sequence ID" value="NZ_CP118615.1"/>
</dbReference>
<sequence length="370" mass="40016">MSEQADGPEAPGSVTEFRERLAALLAAEVAGNAPRHVVVLALDGVNVDVARDCWPSARTRTLHTVWPTTTAAGWLSHLTGLTVAEHGVPGVVFRPAPGEALVNVFDHPDPALTGPVGTVFHDARRLGYEPAAVLGDLETYRCGWRDTVLDGVHRVLGHRFYLPDAGRYRPRPPELIGSLVLAALRDGLRRHGSSGPCLLWCYLEIDRHVHEHGYDGHTRQVLAGLDRMAARLADEGVLVVAHADHGLVPTRPDPELAATLAALAQRYGFEMGGAGRTRWLYPAPGTTDDLVGTLRERLPESVTVEHADRLFGTPATSRARPRVGDVVLTATGEAFLADPTYHYEHGSLLPAELETPLSVWGHPAMEAISR</sequence>
<name>A0ABY7ZSG7_9ACTN</name>
<proteinExistence type="predicted"/>
<dbReference type="Proteomes" id="UP001219605">
    <property type="component" value="Chromosome"/>
</dbReference>
<dbReference type="SUPFAM" id="SSF53649">
    <property type="entry name" value="Alkaline phosphatase-like"/>
    <property type="match status" value="1"/>
</dbReference>
<gene>
    <name evidence="1" type="ORF">PVK37_05265</name>
</gene>
<organism evidence="1 2">
    <name type="scientific">Micromonospora cathayae</name>
    <dbReference type="NCBI Taxonomy" id="3028804"/>
    <lineage>
        <taxon>Bacteria</taxon>
        <taxon>Bacillati</taxon>
        <taxon>Actinomycetota</taxon>
        <taxon>Actinomycetes</taxon>
        <taxon>Micromonosporales</taxon>
        <taxon>Micromonosporaceae</taxon>
        <taxon>Micromonospora</taxon>
    </lineage>
</organism>
<protein>
    <submittedName>
        <fullName evidence="1">Alkaline phosphatase family protein</fullName>
    </submittedName>
</protein>
<dbReference type="InterPro" id="IPR002591">
    <property type="entry name" value="Phosphodiest/P_Trfase"/>
</dbReference>
<evidence type="ECO:0000313" key="2">
    <source>
        <dbReference type="Proteomes" id="UP001219605"/>
    </source>
</evidence>